<keyword evidence="10" id="KW-0862">Zinc</keyword>
<feature type="non-terminal residue" evidence="19">
    <location>
        <position position="682"/>
    </location>
</feature>
<feature type="non-terminal residue" evidence="19">
    <location>
        <position position="1"/>
    </location>
</feature>
<dbReference type="InterPro" id="IPR014001">
    <property type="entry name" value="Helicase_ATP-bd"/>
</dbReference>
<dbReference type="GO" id="GO:0039536">
    <property type="term" value="P:negative regulation of RIG-I signaling pathway"/>
    <property type="evidence" value="ECO:0007669"/>
    <property type="project" value="TreeGrafter"/>
</dbReference>
<evidence type="ECO:0000256" key="14">
    <source>
        <dbReference type="ARBA" id="ARBA00023118"/>
    </source>
</evidence>
<dbReference type="EMBL" id="JAATIS010004496">
    <property type="protein sequence ID" value="KAG2461950.1"/>
    <property type="molecule type" value="Genomic_DNA"/>
</dbReference>
<feature type="domain" description="RLR CTR" evidence="18">
    <location>
        <begin position="547"/>
        <end position="673"/>
    </location>
</feature>
<dbReference type="GeneID" id="120520580"/>
<dbReference type="GO" id="GO:0005524">
    <property type="term" value="F:ATP binding"/>
    <property type="evidence" value="ECO:0007669"/>
    <property type="project" value="UniProtKB-KW"/>
</dbReference>
<proteinExistence type="inferred from homology"/>
<dbReference type="InterPro" id="IPR027417">
    <property type="entry name" value="P-loop_NTPase"/>
</dbReference>
<dbReference type="PROSITE" id="PS51194">
    <property type="entry name" value="HELICASE_CTER"/>
    <property type="match status" value="1"/>
</dbReference>
<dbReference type="GO" id="GO:0140374">
    <property type="term" value="P:antiviral innate immune response"/>
    <property type="evidence" value="ECO:0007669"/>
    <property type="project" value="TreeGrafter"/>
</dbReference>
<dbReference type="Pfam" id="PF04851">
    <property type="entry name" value="ResIII"/>
    <property type="match status" value="1"/>
</dbReference>
<keyword evidence="12" id="KW-0391">Immunity</keyword>
<dbReference type="SMART" id="SM00487">
    <property type="entry name" value="DEXDc"/>
    <property type="match status" value="1"/>
</dbReference>
<evidence type="ECO:0000256" key="5">
    <source>
        <dbReference type="ARBA" id="ARBA00022588"/>
    </source>
</evidence>
<dbReference type="InterPro" id="IPR001650">
    <property type="entry name" value="Helicase_C-like"/>
</dbReference>
<evidence type="ECO:0000313" key="19">
    <source>
        <dbReference type="EMBL" id="KAG2461950.1"/>
    </source>
</evidence>
<keyword evidence="11" id="KW-0067">ATP-binding</keyword>
<keyword evidence="6" id="KW-0479">Metal-binding</keyword>
<keyword evidence="20" id="KW-1185">Reference proteome</keyword>
<dbReference type="InterPro" id="IPR038557">
    <property type="entry name" value="RLR_C_sf"/>
</dbReference>
<dbReference type="Pfam" id="PF00271">
    <property type="entry name" value="Helicase_C"/>
    <property type="match status" value="1"/>
</dbReference>
<reference evidence="19 20" key="1">
    <citation type="journal article" date="2021" name="Cell">
        <title>Tracing the genetic footprints of vertebrate landing in non-teleost ray-finned fishes.</title>
        <authorList>
            <person name="Bi X."/>
            <person name="Wang K."/>
            <person name="Yang L."/>
            <person name="Pan H."/>
            <person name="Jiang H."/>
            <person name="Wei Q."/>
            <person name="Fang M."/>
            <person name="Yu H."/>
            <person name="Zhu C."/>
            <person name="Cai Y."/>
            <person name="He Y."/>
            <person name="Gan X."/>
            <person name="Zeng H."/>
            <person name="Yu D."/>
            <person name="Zhu Y."/>
            <person name="Jiang H."/>
            <person name="Qiu Q."/>
            <person name="Yang H."/>
            <person name="Zhang Y.E."/>
            <person name="Wang W."/>
            <person name="Zhu M."/>
            <person name="He S."/>
            <person name="Zhang G."/>
        </authorList>
    </citation>
    <scope>NUCLEOTIDE SEQUENCE [LARGE SCALE GENOMIC DNA]</scope>
    <source>
        <strain evidence="19">Bchr_013</strain>
    </source>
</reference>
<comment type="caution">
    <text evidence="19">The sequence shown here is derived from an EMBL/GenBank/DDBJ whole genome shotgun (WGS) entry which is preliminary data.</text>
</comment>
<keyword evidence="5" id="KW-0399">Innate immunity</keyword>
<dbReference type="InterPro" id="IPR006935">
    <property type="entry name" value="Helicase/UvrB_N"/>
</dbReference>
<sequence length="682" mass="78005">MNLYKYQQEVIQPALEGRNIIIWLPTGGGKTRAAVYVAKHHLETKPLAKVAVLVNKVHLVDQHYNKEFSPFLSKNYSIAHVSGDSEEKEFFAKVVQDSDIIICTAQILENALKNPDEMKHVELTDFTLLIIDECHHTHKDAVYNKIMERYVEMKLQHGGPLVSLPQVLGLTASPGTGGAKNAKGAKEHILQICANLDAWAIMSVKEYSEELEQKVPKPRKQLDIPKDRPQDPFGEKVKKMMRAIHDFMDFEDISQNFGTQDYEQAVVLLEKEGTIDCNRRVRHCALYLRKYNDALLINDAVRMIDAFNFLDNFHSGERARHWDLDQTDHFLLELFEDKKSILRTVANTPEYENPKLNKLEKTLLEQFQNSTKSRGILFTKTRRSAHSLNEWVKTNRLLQGAGIKASILTGAGISNQAPHMTQSQQEEVIRRFRTGDLNLLISTSVAEEGLDIPECNLVVRYGLLTNEIAMKQAKGRARAEDSVYSVVANQNGRELQREHTNEYLDKLTEEVVAEIQGMSPRDYRLEILELQKKAIMKRRLTEEKADAKRNTHNPEVVRLYCRRCSTAVCHGSDMRVIEGSLHVNINPDFEIYFTLGAKITLEKKFEDWEPGCSISCSTCGQDWGYQVIYKAVTLPMLSIKNFGIETPSGNRSPKKWKDVTFPMEEFDYIEYCAMKFADLDFD</sequence>
<dbReference type="SUPFAM" id="SSF52540">
    <property type="entry name" value="P-loop containing nucleoside triphosphate hydrolases"/>
    <property type="match status" value="1"/>
</dbReference>
<evidence type="ECO:0000256" key="13">
    <source>
        <dbReference type="ARBA" id="ARBA00022884"/>
    </source>
</evidence>
<evidence type="ECO:0000256" key="1">
    <source>
        <dbReference type="ARBA" id="ARBA00004496"/>
    </source>
</evidence>
<name>A0A8X7X6L7_POLSE</name>
<dbReference type="AlphaFoldDB" id="A0A8X7X6L7"/>
<evidence type="ECO:0000256" key="10">
    <source>
        <dbReference type="ARBA" id="ARBA00022833"/>
    </source>
</evidence>
<dbReference type="GO" id="GO:0005737">
    <property type="term" value="C:cytoplasm"/>
    <property type="evidence" value="ECO:0007669"/>
    <property type="project" value="UniProtKB-SubCell"/>
</dbReference>
<evidence type="ECO:0000256" key="12">
    <source>
        <dbReference type="ARBA" id="ARBA00022859"/>
    </source>
</evidence>
<dbReference type="GO" id="GO:0002753">
    <property type="term" value="P:cytoplasmic pattern recognition receptor signaling pathway"/>
    <property type="evidence" value="ECO:0007669"/>
    <property type="project" value="TreeGrafter"/>
</dbReference>
<keyword evidence="4" id="KW-0963">Cytoplasm</keyword>
<dbReference type="CDD" id="cd12090">
    <property type="entry name" value="MDA5_ID"/>
    <property type="match status" value="1"/>
</dbReference>
<dbReference type="GO" id="GO:0016787">
    <property type="term" value="F:hydrolase activity"/>
    <property type="evidence" value="ECO:0007669"/>
    <property type="project" value="UniProtKB-KW"/>
</dbReference>
<dbReference type="CDD" id="cd15806">
    <property type="entry name" value="LGP2_C"/>
    <property type="match status" value="1"/>
</dbReference>
<keyword evidence="8" id="KW-0378">Hydrolase</keyword>
<dbReference type="EC" id="3.6.4.13" evidence="3"/>
<dbReference type="GO" id="GO:0003725">
    <property type="term" value="F:double-stranded RNA binding"/>
    <property type="evidence" value="ECO:0007669"/>
    <property type="project" value="TreeGrafter"/>
</dbReference>
<dbReference type="Gene3D" id="1.20.1320.30">
    <property type="match status" value="1"/>
</dbReference>
<evidence type="ECO:0000256" key="9">
    <source>
        <dbReference type="ARBA" id="ARBA00022806"/>
    </source>
</evidence>
<dbReference type="OrthoDB" id="416741at2759"/>
<evidence type="ECO:0000313" key="20">
    <source>
        <dbReference type="Proteomes" id="UP000886611"/>
    </source>
</evidence>
<dbReference type="GO" id="GO:0008270">
    <property type="term" value="F:zinc ion binding"/>
    <property type="evidence" value="ECO:0007669"/>
    <property type="project" value="TreeGrafter"/>
</dbReference>
<evidence type="ECO:0000256" key="4">
    <source>
        <dbReference type="ARBA" id="ARBA00022490"/>
    </source>
</evidence>
<evidence type="ECO:0000256" key="15">
    <source>
        <dbReference type="ARBA" id="ARBA00049390"/>
    </source>
</evidence>
<evidence type="ECO:0000256" key="3">
    <source>
        <dbReference type="ARBA" id="ARBA00012552"/>
    </source>
</evidence>
<dbReference type="PANTHER" id="PTHR14074:SF7">
    <property type="entry name" value="ATP-DEPENDENT RNA HELICASE DHX58"/>
    <property type="match status" value="1"/>
</dbReference>
<dbReference type="Pfam" id="PF11648">
    <property type="entry name" value="RIG-I_C-RD"/>
    <property type="match status" value="1"/>
</dbReference>
<dbReference type="RefSeq" id="XP_039598775.1">
    <property type="nucleotide sequence ID" value="XM_039742841.1"/>
</dbReference>
<evidence type="ECO:0000256" key="6">
    <source>
        <dbReference type="ARBA" id="ARBA00022723"/>
    </source>
</evidence>
<dbReference type="PROSITE" id="PS51789">
    <property type="entry name" value="RLR_CTR"/>
    <property type="match status" value="1"/>
</dbReference>
<organism evidence="19 20">
    <name type="scientific">Polypterus senegalus</name>
    <name type="common">Senegal bichir</name>
    <dbReference type="NCBI Taxonomy" id="55291"/>
    <lineage>
        <taxon>Eukaryota</taxon>
        <taxon>Metazoa</taxon>
        <taxon>Chordata</taxon>
        <taxon>Craniata</taxon>
        <taxon>Vertebrata</taxon>
        <taxon>Euteleostomi</taxon>
        <taxon>Actinopterygii</taxon>
        <taxon>Polypteriformes</taxon>
        <taxon>Polypteridae</taxon>
        <taxon>Polypterus</taxon>
    </lineage>
</organism>
<dbReference type="InterPro" id="IPR041204">
    <property type="entry name" value="RIG-I-like_C"/>
</dbReference>
<dbReference type="InterPro" id="IPR051363">
    <property type="entry name" value="RLR_Helicase"/>
</dbReference>
<accession>A0A8X7X6L7</accession>
<dbReference type="Pfam" id="PF18119">
    <property type="entry name" value="RIG-I_C"/>
    <property type="match status" value="1"/>
</dbReference>
<gene>
    <name evidence="19" type="primary">Dhx58</name>
    <name evidence="19" type="ORF">GTO96_0018632</name>
</gene>
<evidence type="ECO:0000259" key="16">
    <source>
        <dbReference type="PROSITE" id="PS51192"/>
    </source>
</evidence>
<protein>
    <recommendedName>
        <fullName evidence="3">RNA helicase</fullName>
        <ecNumber evidence="3">3.6.4.13</ecNumber>
    </recommendedName>
</protein>
<keyword evidence="14" id="KW-0051">Antiviral defense</keyword>
<dbReference type="Gene3D" id="2.170.150.30">
    <property type="entry name" value="RIG-I-like receptor, C-terminal regulatory domain"/>
    <property type="match status" value="1"/>
</dbReference>
<comment type="similarity">
    <text evidence="2">Belongs to the helicase family. RLR subfamily.</text>
</comment>
<evidence type="ECO:0000256" key="2">
    <source>
        <dbReference type="ARBA" id="ARBA00006866"/>
    </source>
</evidence>
<comment type="subcellular location">
    <subcellularLocation>
        <location evidence="1">Cytoplasm</location>
    </subcellularLocation>
</comment>
<keyword evidence="13" id="KW-0694">RNA-binding</keyword>
<feature type="domain" description="Helicase ATP-binding" evidence="16">
    <location>
        <begin position="11"/>
        <end position="192"/>
    </location>
</feature>
<keyword evidence="7" id="KW-0547">Nucleotide-binding</keyword>
<evidence type="ECO:0000259" key="17">
    <source>
        <dbReference type="PROSITE" id="PS51194"/>
    </source>
</evidence>
<dbReference type="GO" id="GO:0003724">
    <property type="term" value="F:RNA helicase activity"/>
    <property type="evidence" value="ECO:0007669"/>
    <property type="project" value="UniProtKB-EC"/>
</dbReference>
<dbReference type="InterPro" id="IPR021673">
    <property type="entry name" value="RLR_CTR"/>
</dbReference>
<dbReference type="SMART" id="SM00490">
    <property type="entry name" value="HELICc"/>
    <property type="match status" value="1"/>
</dbReference>
<dbReference type="Gene3D" id="3.40.50.300">
    <property type="entry name" value="P-loop containing nucleotide triphosphate hydrolases"/>
    <property type="match status" value="2"/>
</dbReference>
<dbReference type="Proteomes" id="UP000886611">
    <property type="component" value="Unassembled WGS sequence"/>
</dbReference>
<dbReference type="PANTHER" id="PTHR14074">
    <property type="entry name" value="HELICASE WITH DEATH DOMAIN-RELATED"/>
    <property type="match status" value="1"/>
</dbReference>
<comment type="catalytic activity">
    <reaction evidence="15">
        <text>ATP + H2O = ADP + phosphate + H(+)</text>
        <dbReference type="Rhea" id="RHEA:13065"/>
        <dbReference type="ChEBI" id="CHEBI:15377"/>
        <dbReference type="ChEBI" id="CHEBI:15378"/>
        <dbReference type="ChEBI" id="CHEBI:30616"/>
        <dbReference type="ChEBI" id="CHEBI:43474"/>
        <dbReference type="ChEBI" id="CHEBI:456216"/>
        <dbReference type="EC" id="3.6.4.13"/>
    </reaction>
    <physiologicalReaction direction="left-to-right" evidence="15">
        <dbReference type="Rhea" id="RHEA:13066"/>
    </physiologicalReaction>
</comment>
<dbReference type="GO" id="GO:0003727">
    <property type="term" value="F:single-stranded RNA binding"/>
    <property type="evidence" value="ECO:0007669"/>
    <property type="project" value="TreeGrafter"/>
</dbReference>
<evidence type="ECO:0000259" key="18">
    <source>
        <dbReference type="PROSITE" id="PS51789"/>
    </source>
</evidence>
<evidence type="ECO:0000256" key="11">
    <source>
        <dbReference type="ARBA" id="ARBA00022840"/>
    </source>
</evidence>
<feature type="domain" description="Helicase C-terminal" evidence="17">
    <location>
        <begin position="355"/>
        <end position="526"/>
    </location>
</feature>
<keyword evidence="9 19" id="KW-0347">Helicase</keyword>
<dbReference type="GO" id="GO:0003677">
    <property type="term" value="F:DNA binding"/>
    <property type="evidence" value="ECO:0007669"/>
    <property type="project" value="InterPro"/>
</dbReference>
<evidence type="ECO:0000256" key="7">
    <source>
        <dbReference type="ARBA" id="ARBA00022741"/>
    </source>
</evidence>
<evidence type="ECO:0000256" key="8">
    <source>
        <dbReference type="ARBA" id="ARBA00022801"/>
    </source>
</evidence>
<dbReference type="CDD" id="cd18802">
    <property type="entry name" value="SF2_C_dicer"/>
    <property type="match status" value="1"/>
</dbReference>
<dbReference type="PROSITE" id="PS51192">
    <property type="entry name" value="HELICASE_ATP_BIND_1"/>
    <property type="match status" value="1"/>
</dbReference>